<dbReference type="GO" id="GO:0016020">
    <property type="term" value="C:membrane"/>
    <property type="evidence" value="ECO:0007669"/>
    <property type="project" value="InterPro"/>
</dbReference>
<keyword evidence="6" id="KW-1185">Reference proteome</keyword>
<evidence type="ECO:0000313" key="6">
    <source>
        <dbReference type="Proteomes" id="UP000257039"/>
    </source>
</evidence>
<dbReference type="SMART" id="SM00079">
    <property type="entry name" value="PBPe"/>
    <property type="match status" value="1"/>
</dbReference>
<dbReference type="Pfam" id="PF00497">
    <property type="entry name" value="SBP_bac_3"/>
    <property type="match status" value="1"/>
</dbReference>
<reference evidence="5 6" key="1">
    <citation type="submission" date="2017-04" db="EMBL/GenBank/DDBJ databases">
        <title>Draft genome sequence of Zooshikella ganghwensis VG4 isolated from Red Sea sediments.</title>
        <authorList>
            <person name="Rehman Z."/>
            <person name="Alam I."/>
            <person name="Kamau A."/>
            <person name="Bajic V."/>
            <person name="Leiknes T."/>
        </authorList>
    </citation>
    <scope>NUCLEOTIDE SEQUENCE [LARGE SCALE GENOMIC DNA]</scope>
    <source>
        <strain evidence="5 6">VG4</strain>
    </source>
</reference>
<name>A0A4P9VWH1_9GAMM</name>
<evidence type="ECO:0000259" key="3">
    <source>
        <dbReference type="SMART" id="SM00062"/>
    </source>
</evidence>
<accession>A0A4P9VWH1</accession>
<evidence type="ECO:0000256" key="2">
    <source>
        <dbReference type="ARBA" id="ARBA00022729"/>
    </source>
</evidence>
<protein>
    <submittedName>
        <fullName evidence="5">Amino acid ABC transporter substrate-binding protein</fullName>
    </submittedName>
</protein>
<dbReference type="SUPFAM" id="SSF53850">
    <property type="entry name" value="Periplasmic binding protein-like II"/>
    <property type="match status" value="1"/>
</dbReference>
<dbReference type="CDD" id="cd13709">
    <property type="entry name" value="PBP2_YxeM"/>
    <property type="match status" value="1"/>
</dbReference>
<keyword evidence="2" id="KW-0732">Signal</keyword>
<dbReference type="SMART" id="SM00062">
    <property type="entry name" value="PBPb"/>
    <property type="match status" value="1"/>
</dbReference>
<feature type="domain" description="Ionotropic glutamate receptor C-terminal" evidence="4">
    <location>
        <begin position="19"/>
        <end position="239"/>
    </location>
</feature>
<dbReference type="AlphaFoldDB" id="A0A4P9VWH1"/>
<gene>
    <name evidence="5" type="ORF">B9G39_15310</name>
</gene>
<comment type="caution">
    <text evidence="5">The sequence shown here is derived from an EMBL/GenBank/DDBJ whole genome shotgun (WGS) entry which is preliminary data.</text>
</comment>
<evidence type="ECO:0000313" key="5">
    <source>
        <dbReference type="EMBL" id="RDH46764.1"/>
    </source>
</evidence>
<dbReference type="GO" id="GO:0015276">
    <property type="term" value="F:ligand-gated monoatomic ion channel activity"/>
    <property type="evidence" value="ECO:0007669"/>
    <property type="project" value="InterPro"/>
</dbReference>
<dbReference type="InterPro" id="IPR001320">
    <property type="entry name" value="Iontro_rcpt_C"/>
</dbReference>
<dbReference type="PANTHER" id="PTHR35936">
    <property type="entry name" value="MEMBRANE-BOUND LYTIC MUREIN TRANSGLYCOSYLASE F"/>
    <property type="match status" value="1"/>
</dbReference>
<evidence type="ECO:0000256" key="1">
    <source>
        <dbReference type="ARBA" id="ARBA00010333"/>
    </source>
</evidence>
<dbReference type="Proteomes" id="UP000257039">
    <property type="component" value="Unassembled WGS sequence"/>
</dbReference>
<dbReference type="Gene3D" id="3.40.190.10">
    <property type="entry name" value="Periplasmic binding protein-like II"/>
    <property type="match status" value="2"/>
</dbReference>
<dbReference type="PANTHER" id="PTHR35936:SF19">
    <property type="entry name" value="AMINO-ACID-BINDING PROTEIN YXEM-RELATED"/>
    <property type="match status" value="1"/>
</dbReference>
<evidence type="ECO:0000259" key="4">
    <source>
        <dbReference type="SMART" id="SM00079"/>
    </source>
</evidence>
<dbReference type="EMBL" id="NDXW01000001">
    <property type="protein sequence ID" value="RDH46764.1"/>
    <property type="molecule type" value="Genomic_DNA"/>
</dbReference>
<feature type="domain" description="Solute-binding protein family 3/N-terminal" evidence="3">
    <location>
        <begin position="19"/>
        <end position="240"/>
    </location>
</feature>
<organism evidence="5 6">
    <name type="scientific">Zooshikella ganghwensis</name>
    <dbReference type="NCBI Taxonomy" id="202772"/>
    <lineage>
        <taxon>Bacteria</taxon>
        <taxon>Pseudomonadati</taxon>
        <taxon>Pseudomonadota</taxon>
        <taxon>Gammaproteobacteria</taxon>
        <taxon>Oceanospirillales</taxon>
        <taxon>Zooshikellaceae</taxon>
        <taxon>Zooshikella</taxon>
    </lineage>
</organism>
<comment type="similarity">
    <text evidence="1">Belongs to the bacterial solute-binding protein 3 family.</text>
</comment>
<proteinExistence type="inferred from homology"/>
<dbReference type="InterPro" id="IPR001638">
    <property type="entry name" value="Solute-binding_3/MltF_N"/>
</dbReference>
<sequence length="245" mass="26845">MVLLAGCEQSSESASTEKTIKVGSSGSYYPFTFVEKDKLQGFEIDLWNEIGKRQGYKVEFVTAKFSGLFGMLETGKIDTISNQITITDERAKKYLFSDPYVYDGAQLVVHKDNTSIQGINDLVGKKVAVNLGSNFEQVLRNSSVGDQINITAYDGGMEQDVAIGRMDAFMMDKVSVLALIKKSNLPLKLAGKPVETIANALPFKKNEAGTKLQQQVNEALAAMRADGSLARISKHWFDADITAKP</sequence>